<feature type="chain" id="PRO_5036239680" evidence="3">
    <location>
        <begin position="26"/>
        <end position="525"/>
    </location>
</feature>
<dbReference type="PANTHER" id="PTHR11474">
    <property type="entry name" value="TYROSINASE FAMILY MEMBER"/>
    <property type="match status" value="1"/>
</dbReference>
<feature type="domain" description="Tyrosinase copper-binding" evidence="5">
    <location>
        <begin position="253"/>
        <end position="264"/>
    </location>
</feature>
<proteinExistence type="predicted"/>
<dbReference type="PROSITE" id="PS00498">
    <property type="entry name" value="TYROSINASE_2"/>
    <property type="match status" value="1"/>
</dbReference>
<gene>
    <name evidence="6" type="ORF">GN244_ATG10852</name>
    <name evidence="7" type="ORF">GN958_ATG03832</name>
</gene>
<keyword evidence="8" id="KW-1185">Reference proteome</keyword>
<dbReference type="SUPFAM" id="SSF48056">
    <property type="entry name" value="Di-copper centre-containing domain"/>
    <property type="match status" value="1"/>
</dbReference>
<dbReference type="PRINTS" id="PR00092">
    <property type="entry name" value="TYROSINASE"/>
</dbReference>
<evidence type="ECO:0000313" key="8">
    <source>
        <dbReference type="Proteomes" id="UP000602510"/>
    </source>
</evidence>
<organism evidence="6 8">
    <name type="scientific">Phytophthora infestans</name>
    <name type="common">Potato late blight agent</name>
    <name type="synonym">Botrytis infestans</name>
    <dbReference type="NCBI Taxonomy" id="4787"/>
    <lineage>
        <taxon>Eukaryota</taxon>
        <taxon>Sar</taxon>
        <taxon>Stramenopiles</taxon>
        <taxon>Oomycota</taxon>
        <taxon>Peronosporomycetes</taxon>
        <taxon>Peronosporales</taxon>
        <taxon>Peronosporaceae</taxon>
        <taxon>Phytophthora</taxon>
    </lineage>
</organism>
<evidence type="ECO:0000259" key="4">
    <source>
        <dbReference type="PROSITE" id="PS00497"/>
    </source>
</evidence>
<evidence type="ECO:0000256" key="2">
    <source>
        <dbReference type="ARBA" id="ARBA00023008"/>
    </source>
</evidence>
<sequence length="525" mass="58478">MPPSRGFIFWLIASLLCLCHFLAHAQQVGTSCSQPRIRKPWDAYTDAEKALYIEAVGVAMDRGFHQKFVQIHTEQLTGLEAHQTCVFIYWHRMLLLGYENMLRSLNSSFECVTLPYWDHLSASARQASNNCASVEGCSPIITDFGGTTTGLSKTLSVYGTNIAYSSRTICVNQGLPYRFCGNNTGCAHCIIRTRSKYLSATTYPTEASFGSVFQQVFTYSDSGNFTLAVERGVHNAIHNALGGVMVYFQAPVDPVFYSHHSLIDLLQTIYLKCQNGDEKLFLSAAAKKSDPRFWTSCARSGGGNFSGSDNITMRALAFDGKTYVNVWQEPNNILYPFFKDLPYKYADYVDAKDLGGYSYTYNISGGLANMYENCNDSNTLSAVSLLADESQGAAWKKKIRTPLLPTISDGTEDDDSVKLYSIALFETAQILGYNEWAANEQMEMIACAHHSECIGPIDDYSDLFRANFGVEGHTRCFSIMEDLEAGRRLIGISTWREITRRFLPCPLQDGEDSDEAEEVVVAAEF</sequence>
<keyword evidence="1" id="KW-0479">Metal-binding</keyword>
<dbReference type="GO" id="GO:0046872">
    <property type="term" value="F:metal ion binding"/>
    <property type="evidence" value="ECO:0007669"/>
    <property type="project" value="UniProtKB-KW"/>
</dbReference>
<dbReference type="Gene3D" id="1.10.1280.10">
    <property type="entry name" value="Di-copper center containing domain from catechol oxidase"/>
    <property type="match status" value="1"/>
</dbReference>
<dbReference type="EMBL" id="WSZM01000252">
    <property type="protein sequence ID" value="KAF4037003.1"/>
    <property type="molecule type" value="Genomic_DNA"/>
</dbReference>
<keyword evidence="3" id="KW-0732">Signal</keyword>
<dbReference type="InterPro" id="IPR008922">
    <property type="entry name" value="Di-copper_centre_dom_sf"/>
</dbReference>
<evidence type="ECO:0000256" key="1">
    <source>
        <dbReference type="ARBA" id="ARBA00022723"/>
    </source>
</evidence>
<dbReference type="Pfam" id="PF00264">
    <property type="entry name" value="Tyrosinase"/>
    <property type="match status" value="1"/>
</dbReference>
<accession>A0A833SS56</accession>
<evidence type="ECO:0000259" key="5">
    <source>
        <dbReference type="PROSITE" id="PS00498"/>
    </source>
</evidence>
<comment type="caution">
    <text evidence="6">The sequence shown here is derived from an EMBL/GenBank/DDBJ whole genome shotgun (WGS) entry which is preliminary data.</text>
</comment>
<evidence type="ECO:0000313" key="7">
    <source>
        <dbReference type="EMBL" id="KAF4146945.1"/>
    </source>
</evidence>
<keyword evidence="2" id="KW-0186">Copper</keyword>
<dbReference type="Proteomes" id="UP000704712">
    <property type="component" value="Unassembled WGS sequence"/>
</dbReference>
<dbReference type="PANTHER" id="PTHR11474:SF126">
    <property type="entry name" value="TYROSINASE-LIKE PROTEIN TYR-1-RELATED"/>
    <property type="match status" value="1"/>
</dbReference>
<dbReference type="AlphaFoldDB" id="A0A833SS56"/>
<feature type="domain" description="Tyrosinase copper-binding" evidence="4">
    <location>
        <begin position="82"/>
        <end position="99"/>
    </location>
</feature>
<dbReference type="InterPro" id="IPR002227">
    <property type="entry name" value="Tyrosinase_Cu-bd"/>
</dbReference>
<protein>
    <submittedName>
        <fullName evidence="6">Common central domain of tyrosinase</fullName>
    </submittedName>
</protein>
<evidence type="ECO:0000256" key="3">
    <source>
        <dbReference type="SAM" id="SignalP"/>
    </source>
</evidence>
<dbReference type="EMBL" id="JAACNO010000540">
    <property type="protein sequence ID" value="KAF4146945.1"/>
    <property type="molecule type" value="Genomic_DNA"/>
</dbReference>
<reference evidence="6" key="1">
    <citation type="submission" date="2020-04" db="EMBL/GenBank/DDBJ databases">
        <title>Hybrid Assembly of Korean Phytophthora infestans isolates.</title>
        <authorList>
            <person name="Prokchorchik M."/>
            <person name="Lee Y."/>
            <person name="Seo J."/>
            <person name="Cho J.-H."/>
            <person name="Park Y.-E."/>
            <person name="Jang D.-C."/>
            <person name="Im J.-S."/>
            <person name="Choi J.-G."/>
            <person name="Park H.-J."/>
            <person name="Lee G.-B."/>
            <person name="Lee Y.-G."/>
            <person name="Hong S.-Y."/>
            <person name="Cho K."/>
            <person name="Sohn K.H."/>
        </authorList>
    </citation>
    <scope>NUCLEOTIDE SEQUENCE</scope>
    <source>
        <strain evidence="6">KR_1_A1</strain>
        <strain evidence="7">KR_2_A2</strain>
    </source>
</reference>
<dbReference type="Proteomes" id="UP000602510">
    <property type="component" value="Unassembled WGS sequence"/>
</dbReference>
<evidence type="ECO:0000313" key="6">
    <source>
        <dbReference type="EMBL" id="KAF4037003.1"/>
    </source>
</evidence>
<name>A0A833SS56_PHYIN</name>
<dbReference type="PROSITE" id="PS00497">
    <property type="entry name" value="TYROSINASE_1"/>
    <property type="match status" value="1"/>
</dbReference>
<dbReference type="InterPro" id="IPR050316">
    <property type="entry name" value="Tyrosinase/Hemocyanin"/>
</dbReference>
<dbReference type="PROSITE" id="PS51257">
    <property type="entry name" value="PROKAR_LIPOPROTEIN"/>
    <property type="match status" value="1"/>
</dbReference>
<feature type="signal peptide" evidence="3">
    <location>
        <begin position="1"/>
        <end position="25"/>
    </location>
</feature>
<dbReference type="GO" id="GO:0016491">
    <property type="term" value="F:oxidoreductase activity"/>
    <property type="evidence" value="ECO:0007669"/>
    <property type="project" value="InterPro"/>
</dbReference>